<keyword evidence="2" id="KW-1185">Reference proteome</keyword>
<dbReference type="InParanoid" id="A0A316VQ68"/>
<evidence type="ECO:0000313" key="2">
    <source>
        <dbReference type="Proteomes" id="UP000245783"/>
    </source>
</evidence>
<evidence type="ECO:0000313" key="1">
    <source>
        <dbReference type="EMBL" id="PWN39470.1"/>
    </source>
</evidence>
<dbReference type="InterPro" id="IPR036291">
    <property type="entry name" value="NAD(P)-bd_dom_sf"/>
</dbReference>
<dbReference type="InterPro" id="IPR002347">
    <property type="entry name" value="SDR_fam"/>
</dbReference>
<organism evidence="1 2">
    <name type="scientific">Ceraceosorus guamensis</name>
    <dbReference type="NCBI Taxonomy" id="1522189"/>
    <lineage>
        <taxon>Eukaryota</taxon>
        <taxon>Fungi</taxon>
        <taxon>Dikarya</taxon>
        <taxon>Basidiomycota</taxon>
        <taxon>Ustilaginomycotina</taxon>
        <taxon>Exobasidiomycetes</taxon>
        <taxon>Ceraceosorales</taxon>
        <taxon>Ceraceosoraceae</taxon>
        <taxon>Ceraceosorus</taxon>
    </lineage>
</organism>
<dbReference type="OrthoDB" id="5399006at2759"/>
<proteinExistence type="predicted"/>
<accession>A0A316VQ68</accession>
<dbReference type="Gene3D" id="3.40.50.720">
    <property type="entry name" value="NAD(P)-binding Rossmann-like Domain"/>
    <property type="match status" value="1"/>
</dbReference>
<sequence length="253" mass="26923">MSIPVSARSVLIVGAGPGVGASVAQKFASLGHPVAIASRSNPQSLADSINSSLPSPLVKAFSVDATSPSSVSQFVADASKAWPDAKPHVGVWNPTVGFGFKPFLKWTEAEVREAFEGQVIGAFTFTQSLLQLFLDSPLPSSPLESRGVLLYTGATSSLRGSLNFSGFAAAKSGLRSLIQSVAREHGKDGVHVAHFVIDGVIDTQRVKGFLGEAEHPEDRLDPDHIAAEYTHVANQPRSTWTHEVDVRPAREKF</sequence>
<protein>
    <submittedName>
        <fullName evidence="1">NAD(P)-binding protein</fullName>
    </submittedName>
</protein>
<dbReference type="SUPFAM" id="SSF51735">
    <property type="entry name" value="NAD(P)-binding Rossmann-fold domains"/>
    <property type="match status" value="1"/>
</dbReference>
<name>A0A316VQ68_9BASI</name>
<dbReference type="PANTHER" id="PTHR43431:SF7">
    <property type="entry name" value="OXIDOREDUCTASE, SHORT CHAIN DEHYDROGENASE_REDUCTASE FAMILY (AFU_ORTHOLOGUE AFUA_5G14000)"/>
    <property type="match status" value="1"/>
</dbReference>
<dbReference type="RefSeq" id="XP_025366630.1">
    <property type="nucleotide sequence ID" value="XM_025514837.1"/>
</dbReference>
<dbReference type="EMBL" id="KZ819465">
    <property type="protein sequence ID" value="PWN39470.1"/>
    <property type="molecule type" value="Genomic_DNA"/>
</dbReference>
<dbReference type="STRING" id="1522189.A0A316VQ68"/>
<dbReference type="Pfam" id="PF00106">
    <property type="entry name" value="adh_short"/>
    <property type="match status" value="1"/>
</dbReference>
<dbReference type="AlphaFoldDB" id="A0A316VQ68"/>
<dbReference type="PRINTS" id="PR00081">
    <property type="entry name" value="GDHRDH"/>
</dbReference>
<gene>
    <name evidence="1" type="ORF">IE81DRAFT_326508</name>
</gene>
<dbReference type="Proteomes" id="UP000245783">
    <property type="component" value="Unassembled WGS sequence"/>
</dbReference>
<dbReference type="PANTHER" id="PTHR43431">
    <property type="entry name" value="OXIDOREDUCTASE, SHORT CHAIN DEHYDROGENASE/REDUCTASE FAMILY (AFU_ORTHOLOGUE AFUA_5G14000)"/>
    <property type="match status" value="1"/>
</dbReference>
<dbReference type="GeneID" id="37036707"/>
<reference evidence="1 2" key="1">
    <citation type="journal article" date="2018" name="Mol. Biol. Evol.">
        <title>Broad Genomic Sampling Reveals a Smut Pathogenic Ancestry of the Fungal Clade Ustilaginomycotina.</title>
        <authorList>
            <person name="Kijpornyongpan T."/>
            <person name="Mondo S.J."/>
            <person name="Barry K."/>
            <person name="Sandor L."/>
            <person name="Lee J."/>
            <person name="Lipzen A."/>
            <person name="Pangilinan J."/>
            <person name="LaButti K."/>
            <person name="Hainaut M."/>
            <person name="Henrissat B."/>
            <person name="Grigoriev I.V."/>
            <person name="Spatafora J.W."/>
            <person name="Aime M.C."/>
        </authorList>
    </citation>
    <scope>NUCLEOTIDE SEQUENCE [LARGE SCALE GENOMIC DNA]</scope>
    <source>
        <strain evidence="1 2">MCA 4658</strain>
    </source>
</reference>